<evidence type="ECO:0000256" key="10">
    <source>
        <dbReference type="HAMAP-Rule" id="MF_00164"/>
    </source>
</evidence>
<dbReference type="SUPFAM" id="SSF53697">
    <property type="entry name" value="SIS domain"/>
    <property type="match status" value="1"/>
</dbReference>
<dbReference type="SUPFAM" id="SSF56235">
    <property type="entry name" value="N-terminal nucleophile aminohydrolases (Ntn hydrolases)"/>
    <property type="match status" value="1"/>
</dbReference>
<evidence type="ECO:0000256" key="1">
    <source>
        <dbReference type="ARBA" id="ARBA00001031"/>
    </source>
</evidence>
<evidence type="ECO:0000256" key="4">
    <source>
        <dbReference type="ARBA" id="ARBA00016090"/>
    </source>
</evidence>
<feature type="domain" description="SIS" evidence="12">
    <location>
        <begin position="286"/>
        <end position="425"/>
    </location>
</feature>
<evidence type="ECO:0000256" key="8">
    <source>
        <dbReference type="ARBA" id="ARBA00022737"/>
    </source>
</evidence>
<keyword evidence="8" id="KW-0677">Repeat</keyword>
<dbReference type="FunFam" id="3.40.50.10490:FF:000001">
    <property type="entry name" value="Glutamine--fructose-6-phosphate aminotransferase [isomerizing]"/>
    <property type="match status" value="1"/>
</dbReference>
<protein>
    <recommendedName>
        <fullName evidence="4 10">Glutamine--fructose-6-phosphate aminotransferase [isomerizing]</fullName>
        <ecNumber evidence="3 10">2.6.1.16</ecNumber>
    </recommendedName>
    <alternativeName>
        <fullName evidence="10">D-fructose-6-phosphate amidotransferase</fullName>
    </alternativeName>
    <alternativeName>
        <fullName evidence="10">GFAT</fullName>
    </alternativeName>
    <alternativeName>
        <fullName evidence="10">Glucosamine-6-phosphate synthase</fullName>
    </alternativeName>
    <alternativeName>
        <fullName evidence="10">Hexosephosphate aminotransferase</fullName>
    </alternativeName>
    <alternativeName>
        <fullName evidence="10">L-glutamine--D-fructose-6-phosphate amidotransferase</fullName>
    </alternativeName>
</protein>
<dbReference type="Gene3D" id="3.60.20.10">
    <property type="entry name" value="Glutamine Phosphoribosylpyrophosphate, subunit 1, domain 1"/>
    <property type="match status" value="1"/>
</dbReference>
<comment type="subcellular location">
    <subcellularLocation>
        <location evidence="2 10">Cytoplasm</location>
    </subcellularLocation>
</comment>
<feature type="domain" description="Glutamine amidotransferase type-2" evidence="11">
    <location>
        <begin position="2"/>
        <end position="217"/>
    </location>
</feature>
<comment type="catalytic activity">
    <reaction evidence="1 10">
        <text>D-fructose 6-phosphate + L-glutamine = D-glucosamine 6-phosphate + L-glutamate</text>
        <dbReference type="Rhea" id="RHEA:13237"/>
        <dbReference type="ChEBI" id="CHEBI:29985"/>
        <dbReference type="ChEBI" id="CHEBI:58359"/>
        <dbReference type="ChEBI" id="CHEBI:58725"/>
        <dbReference type="ChEBI" id="CHEBI:61527"/>
        <dbReference type="EC" id="2.6.1.16"/>
    </reaction>
</comment>
<reference evidence="13 14" key="1">
    <citation type="journal article" date="2016" name="Nat. Commun.">
        <title>Thousands of microbial genomes shed light on interconnected biogeochemical processes in an aquifer system.</title>
        <authorList>
            <person name="Anantharaman K."/>
            <person name="Brown C.T."/>
            <person name="Hug L.A."/>
            <person name="Sharon I."/>
            <person name="Castelle C.J."/>
            <person name="Probst A.J."/>
            <person name="Thomas B.C."/>
            <person name="Singh A."/>
            <person name="Wilkins M.J."/>
            <person name="Karaoz U."/>
            <person name="Brodie E.L."/>
            <person name="Williams K.H."/>
            <person name="Hubbard S.S."/>
            <person name="Banfield J.F."/>
        </authorList>
    </citation>
    <scope>NUCLEOTIDE SEQUENCE [LARGE SCALE GENOMIC DNA]</scope>
</reference>
<keyword evidence="7 10" id="KW-0808">Transferase</keyword>
<dbReference type="InterPro" id="IPR029055">
    <property type="entry name" value="Ntn_hydrolases_N"/>
</dbReference>
<evidence type="ECO:0000259" key="11">
    <source>
        <dbReference type="PROSITE" id="PS51278"/>
    </source>
</evidence>
<dbReference type="Pfam" id="PF01380">
    <property type="entry name" value="SIS"/>
    <property type="match status" value="2"/>
</dbReference>
<evidence type="ECO:0000313" key="14">
    <source>
        <dbReference type="Proteomes" id="UP000177701"/>
    </source>
</evidence>
<feature type="domain" description="SIS" evidence="12">
    <location>
        <begin position="458"/>
        <end position="599"/>
    </location>
</feature>
<evidence type="ECO:0000256" key="2">
    <source>
        <dbReference type="ARBA" id="ARBA00004496"/>
    </source>
</evidence>
<dbReference type="CDD" id="cd00714">
    <property type="entry name" value="GFAT"/>
    <property type="match status" value="1"/>
</dbReference>
<comment type="function">
    <text evidence="10">Catalyzes the first step in hexosamine metabolism, converting fructose-6P into glucosamine-6P using glutamine as a nitrogen source.</text>
</comment>
<evidence type="ECO:0000256" key="9">
    <source>
        <dbReference type="ARBA" id="ARBA00022962"/>
    </source>
</evidence>
<dbReference type="Proteomes" id="UP000177701">
    <property type="component" value="Unassembled WGS sequence"/>
</dbReference>
<evidence type="ECO:0000256" key="5">
    <source>
        <dbReference type="ARBA" id="ARBA00022490"/>
    </source>
</evidence>
<feature type="active site" description="For Fru-6P isomerization activity" evidence="10">
    <location>
        <position position="604"/>
    </location>
</feature>
<dbReference type="Pfam" id="PF13522">
    <property type="entry name" value="GATase_6"/>
    <property type="match status" value="1"/>
</dbReference>
<dbReference type="GO" id="GO:0004360">
    <property type="term" value="F:glutamine-fructose-6-phosphate transaminase (isomerizing) activity"/>
    <property type="evidence" value="ECO:0007669"/>
    <property type="project" value="UniProtKB-UniRule"/>
</dbReference>
<dbReference type="GO" id="GO:0006002">
    <property type="term" value="P:fructose 6-phosphate metabolic process"/>
    <property type="evidence" value="ECO:0007669"/>
    <property type="project" value="TreeGrafter"/>
</dbReference>
<evidence type="ECO:0000256" key="6">
    <source>
        <dbReference type="ARBA" id="ARBA00022576"/>
    </source>
</evidence>
<dbReference type="GO" id="GO:0006487">
    <property type="term" value="P:protein N-linked glycosylation"/>
    <property type="evidence" value="ECO:0007669"/>
    <property type="project" value="TreeGrafter"/>
</dbReference>
<proteinExistence type="inferred from homology"/>
<dbReference type="FunFam" id="3.60.20.10:FF:000006">
    <property type="entry name" value="Glutamine--fructose-6-phosphate aminotransferase [isomerizing]"/>
    <property type="match status" value="1"/>
</dbReference>
<dbReference type="CDD" id="cd05009">
    <property type="entry name" value="SIS_GlmS_GlmD_2"/>
    <property type="match status" value="1"/>
</dbReference>
<evidence type="ECO:0000259" key="12">
    <source>
        <dbReference type="PROSITE" id="PS51464"/>
    </source>
</evidence>
<dbReference type="GO" id="GO:0006047">
    <property type="term" value="P:UDP-N-acetylglucosamine metabolic process"/>
    <property type="evidence" value="ECO:0007669"/>
    <property type="project" value="TreeGrafter"/>
</dbReference>
<dbReference type="InterPro" id="IPR001347">
    <property type="entry name" value="SIS_dom"/>
</dbReference>
<feature type="initiator methionine" description="Removed" evidence="10">
    <location>
        <position position="1"/>
    </location>
</feature>
<keyword evidence="6 10" id="KW-0032">Aminotransferase</keyword>
<feature type="active site" description="Nucleophile; for GATase activity" evidence="10">
    <location>
        <position position="2"/>
    </location>
</feature>
<organism evidence="13 14">
    <name type="scientific">Candidatus Sediminicultor quintus</name>
    <dbReference type="NCBI Taxonomy" id="1797291"/>
    <lineage>
        <taxon>Bacteria</taxon>
        <taxon>Pseudomonadati</taxon>
        <taxon>Atribacterota</taxon>
        <taxon>Candidatus Phoenicimicrobiia</taxon>
        <taxon>Candidatus Pheonicimicrobiales</taxon>
        <taxon>Candidatus Phoenicimicrobiaceae</taxon>
        <taxon>Candidatus Sediminicultor</taxon>
    </lineage>
</organism>
<gene>
    <name evidence="10" type="primary">glmS</name>
    <name evidence="13" type="ORF">A2V47_08445</name>
</gene>
<evidence type="ECO:0000313" key="13">
    <source>
        <dbReference type="EMBL" id="OGD17536.1"/>
    </source>
</evidence>
<dbReference type="InterPro" id="IPR035490">
    <property type="entry name" value="GlmS/FrlB_SIS"/>
</dbReference>
<dbReference type="InterPro" id="IPR035466">
    <property type="entry name" value="GlmS/AgaS_SIS"/>
</dbReference>
<dbReference type="GO" id="GO:0005975">
    <property type="term" value="P:carbohydrate metabolic process"/>
    <property type="evidence" value="ECO:0007669"/>
    <property type="project" value="UniProtKB-UniRule"/>
</dbReference>
<dbReference type="Gene3D" id="3.40.50.10490">
    <property type="entry name" value="Glucose-6-phosphate isomerase like protein, domain 1"/>
    <property type="match status" value="2"/>
</dbReference>
<comment type="caution">
    <text evidence="13">The sequence shown here is derived from an EMBL/GenBank/DDBJ whole genome shotgun (WGS) entry which is preliminary data.</text>
</comment>
<dbReference type="GO" id="GO:0005829">
    <property type="term" value="C:cytosol"/>
    <property type="evidence" value="ECO:0007669"/>
    <property type="project" value="TreeGrafter"/>
</dbReference>
<dbReference type="PANTHER" id="PTHR10937">
    <property type="entry name" value="GLUCOSAMINE--FRUCTOSE-6-PHOSPHATE AMINOTRANSFERASE, ISOMERIZING"/>
    <property type="match status" value="1"/>
</dbReference>
<keyword evidence="5 10" id="KW-0963">Cytoplasm</keyword>
<dbReference type="PROSITE" id="PS51278">
    <property type="entry name" value="GATASE_TYPE_2"/>
    <property type="match status" value="1"/>
</dbReference>
<comment type="subunit">
    <text evidence="10">Homodimer.</text>
</comment>
<dbReference type="HAMAP" id="MF_00164">
    <property type="entry name" value="GlmS"/>
    <property type="match status" value="1"/>
</dbReference>
<dbReference type="InterPro" id="IPR047084">
    <property type="entry name" value="GFAT_N"/>
</dbReference>
<dbReference type="GO" id="GO:0097367">
    <property type="term" value="F:carbohydrate derivative binding"/>
    <property type="evidence" value="ECO:0007669"/>
    <property type="project" value="InterPro"/>
</dbReference>
<dbReference type="CDD" id="cd05008">
    <property type="entry name" value="SIS_GlmS_GlmD_1"/>
    <property type="match status" value="1"/>
</dbReference>
<dbReference type="PANTHER" id="PTHR10937:SF0">
    <property type="entry name" value="GLUTAMINE--FRUCTOSE-6-PHOSPHATE TRANSAMINASE (ISOMERIZING)"/>
    <property type="match status" value="1"/>
</dbReference>
<dbReference type="EC" id="2.6.1.16" evidence="3 10"/>
<dbReference type="NCBIfam" id="TIGR01135">
    <property type="entry name" value="glmS"/>
    <property type="match status" value="1"/>
</dbReference>
<dbReference type="InterPro" id="IPR017932">
    <property type="entry name" value="GATase_2_dom"/>
</dbReference>
<evidence type="ECO:0000256" key="7">
    <source>
        <dbReference type="ARBA" id="ARBA00022679"/>
    </source>
</evidence>
<dbReference type="InterPro" id="IPR046348">
    <property type="entry name" value="SIS_dom_sf"/>
</dbReference>
<dbReference type="InterPro" id="IPR005855">
    <property type="entry name" value="GFAT"/>
</dbReference>
<dbReference type="AlphaFoldDB" id="A0A1F5AGM8"/>
<sequence length="609" mass="67888">MCGIIGYIGSKEAVPILLDGLKKLEYRGYDSAGIAVLKDNKIKIVKCKGKVAKLENLLEKDAPKGNIGLGHTRWATHGRPNNINAHPHNGRNSEIVVVHNGIIENYMSLRERLISEGYNFISETDTEVLPHLIESNYQNDFTLAVKESLKEIEGSYAIGVISTRDPGKVVASRCGSPLIIGIGEGEMFLASDIPALLSYTNRVIFLEEREIATITKDGVEIINFEGKILHKEVVNIDWDEEMTEKSGYKHFMLKEIFQDTMVIRNNLEGRINLSTKALELNNLSLSLDKIKEIERISILACGSSYYTALAGKYIFEELTGIPVEVDYSSEFRYRKILLGKKDLAILISQSGETADTIAALRACREAGSYILALTNVRGSTISREADSVMYIKAGPEIGVATTKAFVGQLMCLYILSLYFAQVMETLDFSEINKIISELIKIPQMVEIILLKDPEVIKLSEEFYKFHNFLYLGRGINYPIALEGALKLKEISYIHAEGYPAGEMKHGPIALLDKTFPVVVIVPKDKVYTKVINNIKEVKARDTLVLAIATEGDEEIVNIADRVFYIPKTSDILYPILSVIPLQLFAYHIANKLGCDVDKPRNLAKSVTVE</sequence>
<name>A0A1F5AGM8_9BACT</name>
<dbReference type="EMBL" id="MEYH01000003">
    <property type="protein sequence ID" value="OGD17536.1"/>
    <property type="molecule type" value="Genomic_DNA"/>
</dbReference>
<keyword evidence="9" id="KW-0315">Glutamine amidotransferase</keyword>
<dbReference type="NCBIfam" id="NF001484">
    <property type="entry name" value="PRK00331.1"/>
    <property type="match status" value="1"/>
</dbReference>
<dbReference type="STRING" id="1797291.A2V47_08445"/>
<dbReference type="PROSITE" id="PS51464">
    <property type="entry name" value="SIS"/>
    <property type="match status" value="2"/>
</dbReference>
<accession>A0A1F5AGM8</accession>
<evidence type="ECO:0000256" key="3">
    <source>
        <dbReference type="ARBA" id="ARBA00012916"/>
    </source>
</evidence>